<dbReference type="Proteomes" id="UP000314983">
    <property type="component" value="Chromosome 17"/>
</dbReference>
<keyword evidence="7" id="KW-0472">Membrane</keyword>
<accession>A0A4W4H982</accession>
<evidence type="ECO:0000256" key="1">
    <source>
        <dbReference type="ARBA" id="ARBA00005696"/>
    </source>
</evidence>
<comment type="similarity">
    <text evidence="1">Belongs to the ATG10 family.</text>
</comment>
<dbReference type="GO" id="GO:0000045">
    <property type="term" value="P:autophagosome assembly"/>
    <property type="evidence" value="ECO:0007669"/>
    <property type="project" value="TreeGrafter"/>
</dbReference>
<dbReference type="RefSeq" id="XP_026887021.2">
    <property type="nucleotide sequence ID" value="XM_027031220.2"/>
</dbReference>
<reference evidence="9" key="1">
    <citation type="journal article" date="2014" name="Science">
        <title>Nonhuman genetics. Genomic basis for the convergent evolution of electric organs.</title>
        <authorList>
            <person name="Gallant J.R."/>
            <person name="Traeger L.L."/>
            <person name="Volkening J.D."/>
            <person name="Moffett H."/>
            <person name="Chen P.H."/>
            <person name="Novina C.D."/>
            <person name="Phillips G.N.Jr."/>
            <person name="Anand R."/>
            <person name="Wells G.B."/>
            <person name="Pinch M."/>
            <person name="Guth R."/>
            <person name="Unguez G.A."/>
            <person name="Albert J.S."/>
            <person name="Zakon H.H."/>
            <person name="Samanta M.P."/>
            <person name="Sussman M.R."/>
        </authorList>
    </citation>
    <scope>NUCLEOTIDE SEQUENCE [LARGE SCALE GENOMIC DNA]</scope>
</reference>
<keyword evidence="3" id="KW-0808">Transferase</keyword>
<sequence>MSDEKLGNTNCCLDQKTFYLCCQLFLHHSSVLGDGWSWREIKGVEGYMKKTVLVPGRLGSLLSQHGQHKTEEYIDIVTEEDQVDNVDGGTCSVCESQAVVHYEYHVLYSCSYQAPVLYFRASSMDGRSLSFEEVWNNVHPNYRQRLLQGPWDTLTQQEHPLLGQPFFMLHPCRTEEFIRPILQMAHSEKRRVNYILAWLSVVGPVVGLDIPLSYSTAVTAPD</sequence>
<dbReference type="GeneID" id="113590885"/>
<keyword evidence="7" id="KW-0812">Transmembrane</keyword>
<dbReference type="Ensembl" id="ENSEEET00000045618.2">
    <property type="protein sequence ID" value="ENSEEEP00000045114.2"/>
    <property type="gene ID" value="ENSEEEG00000021305.2"/>
</dbReference>
<evidence type="ECO:0000256" key="6">
    <source>
        <dbReference type="ARBA" id="ARBA00029833"/>
    </source>
</evidence>
<dbReference type="PANTHER" id="PTHR14957:SF1">
    <property type="entry name" value="UBIQUITIN-LIKE-CONJUGATING ENZYME ATG10"/>
    <property type="match status" value="1"/>
</dbReference>
<evidence type="ECO:0000256" key="5">
    <source>
        <dbReference type="ARBA" id="ARBA00023006"/>
    </source>
</evidence>
<reference evidence="9" key="2">
    <citation type="journal article" date="2017" name="Sci. Adv.">
        <title>A tail of two voltages: Proteomic comparison of the three electric organs of the electric eel.</title>
        <authorList>
            <person name="Traeger L.L."/>
            <person name="Sabat G."/>
            <person name="Barrett-Wilt G.A."/>
            <person name="Wells G.B."/>
            <person name="Sussman M.R."/>
        </authorList>
    </citation>
    <scope>NUCLEOTIDE SEQUENCE [LARGE SCALE GENOMIC DNA]</scope>
</reference>
<dbReference type="AlphaFoldDB" id="A0A4W4H982"/>
<evidence type="ECO:0000256" key="4">
    <source>
        <dbReference type="ARBA" id="ARBA00022786"/>
    </source>
</evidence>
<dbReference type="STRING" id="8005.ENSEEEP00000045114"/>
<organism evidence="8 9">
    <name type="scientific">Electrophorus electricus</name>
    <name type="common">Electric eel</name>
    <name type="synonym">Gymnotus electricus</name>
    <dbReference type="NCBI Taxonomy" id="8005"/>
    <lineage>
        <taxon>Eukaryota</taxon>
        <taxon>Metazoa</taxon>
        <taxon>Chordata</taxon>
        <taxon>Craniata</taxon>
        <taxon>Vertebrata</taxon>
        <taxon>Euteleostomi</taxon>
        <taxon>Actinopterygii</taxon>
        <taxon>Neopterygii</taxon>
        <taxon>Teleostei</taxon>
        <taxon>Ostariophysi</taxon>
        <taxon>Gymnotiformes</taxon>
        <taxon>Gymnotoidei</taxon>
        <taxon>Gymnotidae</taxon>
        <taxon>Electrophorus</taxon>
    </lineage>
</organism>
<reference evidence="8" key="5">
    <citation type="submission" date="2025-09" db="UniProtKB">
        <authorList>
            <consortium name="Ensembl"/>
        </authorList>
    </citation>
    <scope>IDENTIFICATION</scope>
</reference>
<proteinExistence type="inferred from homology"/>
<evidence type="ECO:0000256" key="3">
    <source>
        <dbReference type="ARBA" id="ARBA00022679"/>
    </source>
</evidence>
<dbReference type="PANTHER" id="PTHR14957">
    <property type="entry name" value="UBIQUITIN-LIKE-CONJUGATING ENZYME ATG10"/>
    <property type="match status" value="1"/>
</dbReference>
<keyword evidence="5" id="KW-0072">Autophagy</keyword>
<feature type="transmembrane region" description="Helical" evidence="7">
    <location>
        <begin position="192"/>
        <end position="214"/>
    </location>
</feature>
<dbReference type="Pfam" id="PF03987">
    <property type="entry name" value="Autophagy_act_C"/>
    <property type="match status" value="1"/>
</dbReference>
<reference evidence="8" key="4">
    <citation type="submission" date="2025-08" db="UniProtKB">
        <authorList>
            <consortium name="Ensembl"/>
        </authorList>
    </citation>
    <scope>IDENTIFICATION</scope>
</reference>
<protein>
    <recommendedName>
        <fullName evidence="2">Ubiquitin-like-conjugating enzyme ATG10</fullName>
    </recommendedName>
    <alternativeName>
        <fullName evidence="6">Autophagy-related protein 10</fullName>
    </alternativeName>
</protein>
<dbReference type="Gene3D" id="3.30.1460.50">
    <property type="match status" value="1"/>
</dbReference>
<evidence type="ECO:0000313" key="9">
    <source>
        <dbReference type="Proteomes" id="UP000314983"/>
    </source>
</evidence>
<reference evidence="8" key="3">
    <citation type="submission" date="2020-05" db="EMBL/GenBank/DDBJ databases">
        <title>Electrophorus electricus (electric eel) genome, fEleEle1, primary haplotype.</title>
        <authorList>
            <person name="Myers G."/>
            <person name="Meyer A."/>
            <person name="Fedrigo O."/>
            <person name="Formenti G."/>
            <person name="Rhie A."/>
            <person name="Tracey A."/>
            <person name="Sims Y."/>
            <person name="Jarvis E.D."/>
        </authorList>
    </citation>
    <scope>NUCLEOTIDE SEQUENCE [LARGE SCALE GENOMIC DNA]</scope>
</reference>
<evidence type="ECO:0000256" key="7">
    <source>
        <dbReference type="SAM" id="Phobius"/>
    </source>
</evidence>
<dbReference type="GO" id="GO:0061651">
    <property type="term" value="F:Atg12 conjugating enzyme activity"/>
    <property type="evidence" value="ECO:0007669"/>
    <property type="project" value="TreeGrafter"/>
</dbReference>
<evidence type="ECO:0000256" key="2">
    <source>
        <dbReference type="ARBA" id="ARBA00021099"/>
    </source>
</evidence>
<dbReference type="GeneTree" id="ENSGT00390000000924"/>
<keyword evidence="4" id="KW-0833">Ubl conjugation pathway</keyword>
<dbReference type="OMA" id="CRTEDFM"/>
<dbReference type="GO" id="GO:0032446">
    <property type="term" value="P:protein modification by small protein conjugation"/>
    <property type="evidence" value="ECO:0007669"/>
    <property type="project" value="TreeGrafter"/>
</dbReference>
<dbReference type="GO" id="GO:0005829">
    <property type="term" value="C:cytosol"/>
    <property type="evidence" value="ECO:0007669"/>
    <property type="project" value="TreeGrafter"/>
</dbReference>
<dbReference type="InterPro" id="IPR007135">
    <property type="entry name" value="Atg3/Atg10"/>
</dbReference>
<gene>
    <name evidence="8" type="primary">ATG10</name>
</gene>
<dbReference type="GO" id="GO:0000422">
    <property type="term" value="P:autophagy of mitochondrion"/>
    <property type="evidence" value="ECO:0007669"/>
    <property type="project" value="TreeGrafter"/>
</dbReference>
<evidence type="ECO:0000313" key="8">
    <source>
        <dbReference type="Ensembl" id="ENSEEEP00000045114.2"/>
    </source>
</evidence>
<keyword evidence="9" id="KW-1185">Reference proteome</keyword>
<keyword evidence="7" id="KW-1133">Transmembrane helix</keyword>
<dbReference type="RefSeq" id="XP_026887022.2">
    <property type="nucleotide sequence ID" value="XM_027031221.2"/>
</dbReference>
<name>A0A4W4H982_ELEEL</name>